<evidence type="ECO:0000256" key="1">
    <source>
        <dbReference type="ARBA" id="ARBA00001936"/>
    </source>
</evidence>
<feature type="transmembrane region" description="Helical" evidence="15">
    <location>
        <begin position="7"/>
        <end position="28"/>
    </location>
</feature>
<dbReference type="AlphaFoldDB" id="A0AAF3E8S2"/>
<keyword evidence="5 15" id="KW-0812">Transmembrane</keyword>
<evidence type="ECO:0000256" key="6">
    <source>
        <dbReference type="ARBA" id="ARBA00022723"/>
    </source>
</evidence>
<keyword evidence="16" id="KW-0175">Coiled coil</keyword>
<keyword evidence="13" id="KW-0325">Glycoprotein</keyword>
<dbReference type="GO" id="GO:0004653">
    <property type="term" value="F:polypeptide N-acetylgalactosaminyltransferase activity"/>
    <property type="evidence" value="ECO:0007669"/>
    <property type="project" value="TreeGrafter"/>
</dbReference>
<dbReference type="InterPro" id="IPR029044">
    <property type="entry name" value="Nucleotide-diphossugar_trans"/>
</dbReference>
<dbReference type="SUPFAM" id="SSF53448">
    <property type="entry name" value="Nucleotide-diphospho-sugar transferases"/>
    <property type="match status" value="1"/>
</dbReference>
<dbReference type="SUPFAM" id="SSF50370">
    <property type="entry name" value="Ricin B-like lectins"/>
    <property type="match status" value="1"/>
</dbReference>
<evidence type="ECO:0000256" key="9">
    <source>
        <dbReference type="ARBA" id="ARBA00022989"/>
    </source>
</evidence>
<evidence type="ECO:0000256" key="4">
    <source>
        <dbReference type="ARBA" id="ARBA00005680"/>
    </source>
</evidence>
<evidence type="ECO:0000256" key="14">
    <source>
        <dbReference type="ARBA" id="ARBA00023211"/>
    </source>
</evidence>
<dbReference type="InterPro" id="IPR035992">
    <property type="entry name" value="Ricin_B-like_lectins"/>
</dbReference>
<evidence type="ECO:0000256" key="7">
    <source>
        <dbReference type="ARBA" id="ARBA00022734"/>
    </source>
</evidence>
<evidence type="ECO:0000256" key="10">
    <source>
        <dbReference type="ARBA" id="ARBA00023034"/>
    </source>
</evidence>
<dbReference type="GO" id="GO:0008593">
    <property type="term" value="P:regulation of Notch signaling pathway"/>
    <property type="evidence" value="ECO:0007669"/>
    <property type="project" value="TreeGrafter"/>
</dbReference>
<feature type="domain" description="Ricin B lectin" evidence="17">
    <location>
        <begin position="526"/>
        <end position="647"/>
    </location>
</feature>
<dbReference type="InterPro" id="IPR045885">
    <property type="entry name" value="GalNAc-T"/>
</dbReference>
<evidence type="ECO:0000256" key="8">
    <source>
        <dbReference type="ARBA" id="ARBA00022968"/>
    </source>
</evidence>
<dbReference type="EC" id="2.4.1.-" evidence="15"/>
<protein>
    <recommendedName>
        <fullName evidence="15">Polypeptide N-acetylgalactosaminyltransferase</fullName>
        <ecNumber evidence="15">2.4.1.-</ecNumber>
    </recommendedName>
    <alternativeName>
        <fullName evidence="15">Protein-UDP acetylgalactosaminyltransferase</fullName>
    </alternativeName>
</protein>
<evidence type="ECO:0000256" key="12">
    <source>
        <dbReference type="ARBA" id="ARBA00023157"/>
    </source>
</evidence>
<feature type="coiled-coil region" evidence="16">
    <location>
        <begin position="98"/>
        <end position="125"/>
    </location>
</feature>
<keyword evidence="15" id="KW-0328">Glycosyltransferase</keyword>
<dbReference type="Pfam" id="PF00535">
    <property type="entry name" value="Glycos_transf_2"/>
    <property type="match status" value="1"/>
</dbReference>
<sequence length="650" mass="74818">MIGRRRLSTICVFLGVWLLTTLYFFGLITTNNGNTLDRETSAQNIYHKDVVKEAPRARKLKNLDYGKVEFPVKGDHFEDKDRFHLKQDKALENDFGEVEMHVVENKEENRNLKDTEEDSQEQKMKNIAKPKIVQPKRDDQIPEVNLDELALIKSPQEQIEHDTIYKKYQFNGWLSDRIGHRRKIPDSRHSLCSSAFASDLPKASIIVCFYNESPSVLIRMVNSLLDRTPIELIQEILLIDDGSEWAEAYNEALEYKASHPLWNGVKFLKTPQNLGLIRAKVYGARKARGEVLVFLDSHCEVNTDWLQPLLERINEDRTRVVCPIIDIIDSQTMQYVQSPVCKGGMNWGLTFKWDYPHRSYFDDATNYVRPLRSATMAGGLFAIDREYFFHIGTYDEGMDTWGAENVEISIRLWTCGGSLEIIPCSRVGHIFRSVRPYGTDRDTMGKNALRTARVWLDEYLENFYTARPYLQKMSDFFMGDISGRVELRQRLQCKPFKWYLSEIYPELLPGNVPDEAEISHKVDISKKYMIRLLNSSMCMAADGSGNHISPGSPIEVTRCNEADRKQHWRYTAKLELRPMGSSRLCADALKGATLLKCHNQGFQQEWKFTKSGQLFNAATGKCVSGKAERSSHLYLEFCSKAIHFELLPIS</sequence>
<dbReference type="InterPro" id="IPR000772">
    <property type="entry name" value="Ricin_B_lectin"/>
</dbReference>
<dbReference type="PANTHER" id="PTHR11675">
    <property type="entry name" value="N-ACETYLGALACTOSAMINYLTRANSFERASE"/>
    <property type="match status" value="1"/>
</dbReference>
<evidence type="ECO:0000259" key="17">
    <source>
        <dbReference type="SMART" id="SM00458"/>
    </source>
</evidence>
<keyword evidence="6" id="KW-0479">Metal-binding</keyword>
<comment type="subcellular location">
    <subcellularLocation>
        <location evidence="2 15">Golgi apparatus membrane</location>
        <topology evidence="2 15">Single-pass type II membrane protein</topology>
    </subcellularLocation>
</comment>
<keyword evidence="7 15" id="KW-0430">Lectin</keyword>
<dbReference type="Gene3D" id="3.90.550.10">
    <property type="entry name" value="Spore Coat Polysaccharide Biosynthesis Protein SpsA, Chain A"/>
    <property type="match status" value="1"/>
</dbReference>
<keyword evidence="8" id="KW-0735">Signal-anchor</keyword>
<keyword evidence="12 15" id="KW-1015">Disulfide bond</keyword>
<keyword evidence="11 15" id="KW-0472">Membrane</keyword>
<evidence type="ECO:0000256" key="3">
    <source>
        <dbReference type="ARBA" id="ARBA00004922"/>
    </source>
</evidence>
<comment type="cofactor">
    <cofactor evidence="1 15">
        <name>Mn(2+)</name>
        <dbReference type="ChEBI" id="CHEBI:29035"/>
    </cofactor>
</comment>
<dbReference type="GO" id="GO:0000139">
    <property type="term" value="C:Golgi membrane"/>
    <property type="evidence" value="ECO:0007669"/>
    <property type="project" value="UniProtKB-SubCell"/>
</dbReference>
<dbReference type="Gene3D" id="2.80.10.50">
    <property type="match status" value="1"/>
</dbReference>
<dbReference type="FunFam" id="3.90.550.10:FF:000053">
    <property type="entry name" value="Polypeptide N-acetylgalactosaminyltransferase"/>
    <property type="match status" value="1"/>
</dbReference>
<evidence type="ECO:0000313" key="18">
    <source>
        <dbReference type="Proteomes" id="UP000887575"/>
    </source>
</evidence>
<dbReference type="InterPro" id="IPR001173">
    <property type="entry name" value="Glyco_trans_2-like"/>
</dbReference>
<dbReference type="Pfam" id="PF00652">
    <property type="entry name" value="Ricin_B_lectin"/>
    <property type="match status" value="1"/>
</dbReference>
<evidence type="ECO:0000256" key="15">
    <source>
        <dbReference type="RuleBase" id="RU361242"/>
    </source>
</evidence>
<keyword evidence="14 15" id="KW-0464">Manganese</keyword>
<name>A0AAF3E8S2_9BILA</name>
<keyword evidence="15" id="KW-0808">Transferase</keyword>
<keyword evidence="10 15" id="KW-0333">Golgi apparatus</keyword>
<evidence type="ECO:0000256" key="13">
    <source>
        <dbReference type="ARBA" id="ARBA00023180"/>
    </source>
</evidence>
<dbReference type="SMART" id="SM00458">
    <property type="entry name" value="RICIN"/>
    <property type="match status" value="1"/>
</dbReference>
<organism evidence="18 19">
    <name type="scientific">Mesorhabditis belari</name>
    <dbReference type="NCBI Taxonomy" id="2138241"/>
    <lineage>
        <taxon>Eukaryota</taxon>
        <taxon>Metazoa</taxon>
        <taxon>Ecdysozoa</taxon>
        <taxon>Nematoda</taxon>
        <taxon>Chromadorea</taxon>
        <taxon>Rhabditida</taxon>
        <taxon>Rhabditina</taxon>
        <taxon>Rhabditomorpha</taxon>
        <taxon>Rhabditoidea</taxon>
        <taxon>Rhabditidae</taxon>
        <taxon>Mesorhabditinae</taxon>
        <taxon>Mesorhabditis</taxon>
    </lineage>
</organism>
<dbReference type="GO" id="GO:0046872">
    <property type="term" value="F:metal ion binding"/>
    <property type="evidence" value="ECO:0007669"/>
    <property type="project" value="UniProtKB-KW"/>
</dbReference>
<reference evidence="19" key="1">
    <citation type="submission" date="2024-02" db="UniProtKB">
        <authorList>
            <consortium name="WormBaseParasite"/>
        </authorList>
    </citation>
    <scope>IDENTIFICATION</scope>
</reference>
<evidence type="ECO:0000256" key="5">
    <source>
        <dbReference type="ARBA" id="ARBA00022692"/>
    </source>
</evidence>
<dbReference type="PROSITE" id="PS50231">
    <property type="entry name" value="RICIN_B_LECTIN"/>
    <property type="match status" value="1"/>
</dbReference>
<keyword evidence="9 15" id="KW-1133">Transmembrane helix</keyword>
<dbReference type="GO" id="GO:0030246">
    <property type="term" value="F:carbohydrate binding"/>
    <property type="evidence" value="ECO:0007669"/>
    <property type="project" value="UniProtKB-KW"/>
</dbReference>
<evidence type="ECO:0000256" key="11">
    <source>
        <dbReference type="ARBA" id="ARBA00023136"/>
    </source>
</evidence>
<comment type="pathway">
    <text evidence="3 15">Protein modification; protein glycosylation.</text>
</comment>
<dbReference type="GO" id="GO:0005112">
    <property type="term" value="F:Notch binding"/>
    <property type="evidence" value="ECO:0007669"/>
    <property type="project" value="TreeGrafter"/>
</dbReference>
<comment type="similarity">
    <text evidence="4 15">Belongs to the glycosyltransferase 2 family. GalNAc-T subfamily.</text>
</comment>
<evidence type="ECO:0000256" key="16">
    <source>
        <dbReference type="SAM" id="Coils"/>
    </source>
</evidence>
<keyword evidence="18" id="KW-1185">Reference proteome</keyword>
<evidence type="ECO:0000313" key="19">
    <source>
        <dbReference type="WBParaSite" id="MBELARI_LOCUS10315"/>
    </source>
</evidence>
<dbReference type="PANTHER" id="PTHR11675:SF63">
    <property type="entry name" value="POLYPEPTIDE N-ACETYLGALACTOSAMINYLTRANSFERASE"/>
    <property type="match status" value="1"/>
</dbReference>
<dbReference type="Proteomes" id="UP000887575">
    <property type="component" value="Unassembled WGS sequence"/>
</dbReference>
<dbReference type="CDD" id="cd02510">
    <property type="entry name" value="pp-GalNAc-T"/>
    <property type="match status" value="1"/>
</dbReference>
<accession>A0AAF3E8S2</accession>
<dbReference type="WBParaSite" id="MBELARI_LOCUS10315">
    <property type="protein sequence ID" value="MBELARI_LOCUS10315"/>
    <property type="gene ID" value="MBELARI_LOCUS10315"/>
</dbReference>
<dbReference type="GO" id="GO:0006493">
    <property type="term" value="P:protein O-linked glycosylation"/>
    <property type="evidence" value="ECO:0007669"/>
    <property type="project" value="TreeGrafter"/>
</dbReference>
<proteinExistence type="inferred from homology"/>
<evidence type="ECO:0000256" key="2">
    <source>
        <dbReference type="ARBA" id="ARBA00004323"/>
    </source>
</evidence>